<dbReference type="EMBL" id="JAJFAZ020000004">
    <property type="protein sequence ID" value="KAI5334278.1"/>
    <property type="molecule type" value="Genomic_DNA"/>
</dbReference>
<feature type="region of interest" description="Disordered" evidence="2">
    <location>
        <begin position="462"/>
        <end position="497"/>
    </location>
</feature>
<sequence>MVAQMKLMIAEEEKFPGKALSLSHTKTAISTIKEKFSEQQLQRFEESCFGHLLLIEDLKWTSPIVHGLLLRKADPKTVSQLNRIKFIVGNKVIQFTAQQFCIVTGLRLPDSESAQKSCKTKKSVKKAKTTATGRPREYHLKGFAYALQIWAYEVFPALAALHLVVHEDNAYIPCLLHWRSNSSPRFYELMSQVFENREVDVQLLRPSVIDKQQPYWTWGDSVDDTEELVELFGDDAEQKTSTSASVEEKDKDIDKTASLPSSSKGTVASRELRTLKRDFQRTKDELAKVAISNRALRNRVHRLEDKVRKESMKGEKEFEKNKKCVEDFRNTLASMENYFKVEIEQLKKRNGGLNEGGEGHEDLGSPHMNEGGNNDLSPLHDYVSPPTEPAVMETQVPGDGAEPSAAMVVEEAEMATSVPHLQVHEAAEQAQSEKLPTPEDVAGCDEICQRVLSLLEDWKITKSMPSGGSMNPPSLPTVTMAGDEEGSSSVEKKRSGR</sequence>
<name>A0AAD4VZV9_PRUDU</name>
<reference evidence="3 4" key="1">
    <citation type="journal article" date="2022" name="G3 (Bethesda)">
        <title>Whole-genome sequence and methylome profiling of the almond [Prunus dulcis (Mill.) D.A. Webb] cultivar 'Nonpareil'.</title>
        <authorList>
            <person name="D'Amico-Willman K.M."/>
            <person name="Ouma W.Z."/>
            <person name="Meulia T."/>
            <person name="Sideli G.M."/>
            <person name="Gradziel T.M."/>
            <person name="Fresnedo-Ramirez J."/>
        </authorList>
    </citation>
    <scope>NUCLEOTIDE SEQUENCE [LARGE SCALE GENOMIC DNA]</scope>
    <source>
        <strain evidence="3">Clone GOH B32 T37-40</strain>
    </source>
</reference>
<evidence type="ECO:0008006" key="5">
    <source>
        <dbReference type="Google" id="ProtNLM"/>
    </source>
</evidence>
<gene>
    <name evidence="3" type="ORF">L3X38_024411</name>
</gene>
<feature type="compositionally biased region" description="Low complexity" evidence="2">
    <location>
        <begin position="463"/>
        <end position="472"/>
    </location>
</feature>
<dbReference type="PANTHER" id="PTHR48449">
    <property type="entry name" value="DUF1985 DOMAIN-CONTAINING PROTEIN"/>
    <property type="match status" value="1"/>
</dbReference>
<dbReference type="PANTHER" id="PTHR48449:SF1">
    <property type="entry name" value="DUF1985 DOMAIN-CONTAINING PROTEIN"/>
    <property type="match status" value="1"/>
</dbReference>
<comment type="caution">
    <text evidence="3">The sequence shown here is derived from an EMBL/GenBank/DDBJ whole genome shotgun (WGS) entry which is preliminary data.</text>
</comment>
<feature type="coiled-coil region" evidence="1">
    <location>
        <begin position="286"/>
        <end position="313"/>
    </location>
</feature>
<proteinExistence type="predicted"/>
<organism evidence="3 4">
    <name type="scientific">Prunus dulcis</name>
    <name type="common">Almond</name>
    <name type="synonym">Amygdalus dulcis</name>
    <dbReference type="NCBI Taxonomy" id="3755"/>
    <lineage>
        <taxon>Eukaryota</taxon>
        <taxon>Viridiplantae</taxon>
        <taxon>Streptophyta</taxon>
        <taxon>Embryophyta</taxon>
        <taxon>Tracheophyta</taxon>
        <taxon>Spermatophyta</taxon>
        <taxon>Magnoliopsida</taxon>
        <taxon>eudicotyledons</taxon>
        <taxon>Gunneridae</taxon>
        <taxon>Pentapetalae</taxon>
        <taxon>rosids</taxon>
        <taxon>fabids</taxon>
        <taxon>Rosales</taxon>
        <taxon>Rosaceae</taxon>
        <taxon>Amygdaloideae</taxon>
        <taxon>Amygdaleae</taxon>
        <taxon>Prunus</taxon>
    </lineage>
</organism>
<evidence type="ECO:0000313" key="4">
    <source>
        <dbReference type="Proteomes" id="UP001054821"/>
    </source>
</evidence>
<feature type="region of interest" description="Disordered" evidence="2">
    <location>
        <begin position="233"/>
        <end position="268"/>
    </location>
</feature>
<dbReference type="Proteomes" id="UP001054821">
    <property type="component" value="Chromosome 4"/>
</dbReference>
<keyword evidence="4" id="KW-1185">Reference proteome</keyword>
<dbReference type="AlphaFoldDB" id="A0AAD4VZV9"/>
<feature type="compositionally biased region" description="Basic and acidic residues" evidence="2">
    <location>
        <begin position="246"/>
        <end position="255"/>
    </location>
</feature>
<evidence type="ECO:0000256" key="2">
    <source>
        <dbReference type="SAM" id="MobiDB-lite"/>
    </source>
</evidence>
<keyword evidence="1" id="KW-0175">Coiled coil</keyword>
<accession>A0AAD4VZV9</accession>
<evidence type="ECO:0000256" key="1">
    <source>
        <dbReference type="SAM" id="Coils"/>
    </source>
</evidence>
<protein>
    <recommendedName>
        <fullName evidence="5">DNA glycosylase superfamily protein</fullName>
    </recommendedName>
</protein>
<evidence type="ECO:0000313" key="3">
    <source>
        <dbReference type="EMBL" id="KAI5334278.1"/>
    </source>
</evidence>